<keyword evidence="5" id="KW-0472">Membrane</keyword>
<dbReference type="Proteomes" id="UP000249254">
    <property type="component" value="Unassembled WGS sequence"/>
</dbReference>
<organism evidence="6 7">
    <name type="scientific">Phenylobacterium soli</name>
    <dbReference type="NCBI Taxonomy" id="2170551"/>
    <lineage>
        <taxon>Bacteria</taxon>
        <taxon>Pseudomonadati</taxon>
        <taxon>Pseudomonadota</taxon>
        <taxon>Alphaproteobacteria</taxon>
        <taxon>Caulobacterales</taxon>
        <taxon>Caulobacteraceae</taxon>
        <taxon>Phenylobacterium</taxon>
    </lineage>
</organism>
<evidence type="ECO:0000256" key="5">
    <source>
        <dbReference type="ARBA" id="ARBA00023136"/>
    </source>
</evidence>
<evidence type="ECO:0000256" key="2">
    <source>
        <dbReference type="ARBA" id="ARBA00008854"/>
    </source>
</evidence>
<dbReference type="InterPro" id="IPR007156">
    <property type="entry name" value="MamQ_LemA"/>
</dbReference>
<protein>
    <submittedName>
        <fullName evidence="6">LemA family protein</fullName>
    </submittedName>
</protein>
<comment type="subcellular location">
    <subcellularLocation>
        <location evidence="1">Membrane</location>
        <topology evidence="1">Single-pass membrane protein</topology>
    </subcellularLocation>
</comment>
<keyword evidence="7" id="KW-1185">Reference proteome</keyword>
<comment type="caution">
    <text evidence="6">The sequence shown here is derived from an EMBL/GenBank/DDBJ whole genome shotgun (WGS) entry which is preliminary data.</text>
</comment>
<dbReference type="EMBL" id="QFYQ01000001">
    <property type="protein sequence ID" value="RAK56173.1"/>
    <property type="molecule type" value="Genomic_DNA"/>
</dbReference>
<dbReference type="Gene3D" id="1.20.1440.20">
    <property type="entry name" value="LemA-like domain"/>
    <property type="match status" value="1"/>
</dbReference>
<evidence type="ECO:0000313" key="6">
    <source>
        <dbReference type="EMBL" id="RAK56173.1"/>
    </source>
</evidence>
<evidence type="ECO:0000256" key="1">
    <source>
        <dbReference type="ARBA" id="ARBA00004167"/>
    </source>
</evidence>
<evidence type="ECO:0000313" key="7">
    <source>
        <dbReference type="Proteomes" id="UP000249254"/>
    </source>
</evidence>
<reference evidence="7" key="1">
    <citation type="submission" date="2018-05" db="EMBL/GenBank/DDBJ databases">
        <authorList>
            <person name="Li X."/>
        </authorList>
    </citation>
    <scope>NUCLEOTIDE SEQUENCE [LARGE SCALE GENOMIC DNA]</scope>
    <source>
        <strain evidence="7">LX32</strain>
    </source>
</reference>
<dbReference type="OrthoDB" id="9804152at2"/>
<dbReference type="SUPFAM" id="SSF140478">
    <property type="entry name" value="LemA-like"/>
    <property type="match status" value="1"/>
</dbReference>
<evidence type="ECO:0000256" key="4">
    <source>
        <dbReference type="ARBA" id="ARBA00022989"/>
    </source>
</evidence>
<dbReference type="PANTHER" id="PTHR34478">
    <property type="entry name" value="PROTEIN LEMA"/>
    <property type="match status" value="1"/>
</dbReference>
<name>A0A328AMH2_9CAUL</name>
<gene>
    <name evidence="6" type="ORF">DJ017_01550</name>
</gene>
<accession>A0A328AMH2</accession>
<proteinExistence type="inferred from homology"/>
<dbReference type="AlphaFoldDB" id="A0A328AMH2"/>
<keyword evidence="4" id="KW-1133">Transmembrane helix</keyword>
<dbReference type="GO" id="GO:0016020">
    <property type="term" value="C:membrane"/>
    <property type="evidence" value="ECO:0007669"/>
    <property type="project" value="UniProtKB-SubCell"/>
</dbReference>
<keyword evidence="3" id="KW-0812">Transmembrane</keyword>
<sequence length="187" mass="19956">MGVILGVIVLATLWAVFAYNGLIRASLQADEAWSTVAIQLKRRAALVPNLVETVAGYAAHERDTLAEVARARAGLQDAAEPAAVAAANTELVRALGRLMAVAEAYPDLKASGQFQSLQGGLADLEAKIAFARQFYNRAVLDLNSRVATLPSSIVATALRMKERPFFELDEGGETPRVAFPRPPARAA</sequence>
<evidence type="ECO:0000256" key="3">
    <source>
        <dbReference type="ARBA" id="ARBA00022692"/>
    </source>
</evidence>
<comment type="similarity">
    <text evidence="2">Belongs to the LemA family.</text>
</comment>
<dbReference type="InterPro" id="IPR023353">
    <property type="entry name" value="LemA-like_dom_sf"/>
</dbReference>
<dbReference type="Pfam" id="PF04011">
    <property type="entry name" value="LemA"/>
    <property type="match status" value="1"/>
</dbReference>
<dbReference type="PANTHER" id="PTHR34478:SF2">
    <property type="entry name" value="MEMBRANE PROTEIN"/>
    <property type="match status" value="1"/>
</dbReference>